<comment type="function">
    <text evidence="10">Part of the Sec protein translocase complex. Interacts with the SecYEG preprotein conducting channel. SecDF uses the proton motive force (PMF) to complete protein translocation after the ATP-dependent function of SecA.</text>
</comment>
<dbReference type="PANTHER" id="PTHR30081:SF1">
    <property type="entry name" value="PROTEIN TRANSLOCASE SUBUNIT SECD"/>
    <property type="match status" value="1"/>
</dbReference>
<reference evidence="14 15" key="1">
    <citation type="submission" date="2018-12" db="EMBL/GenBank/DDBJ databases">
        <title>bacterium Hansschlegelia zhihuaiae S113.</title>
        <authorList>
            <person name="He J."/>
        </authorList>
    </citation>
    <scope>NUCLEOTIDE SEQUENCE [LARGE SCALE GENOMIC DNA]</scope>
    <source>
        <strain evidence="14 15">S 113</strain>
    </source>
</reference>
<keyword evidence="8 10" id="KW-0811">Translocation</keyword>
<keyword evidence="4" id="KW-0997">Cell inner membrane</keyword>
<dbReference type="OrthoDB" id="9805019at2"/>
<comment type="subunit">
    <text evidence="10">Forms a complex with SecF. Part of the essential Sec protein translocation apparatus which comprises SecA, SecYEG and auxiliary proteins SecDF-YajC and YidC.</text>
</comment>
<dbReference type="NCBIfam" id="TIGR00916">
    <property type="entry name" value="2A0604s01"/>
    <property type="match status" value="1"/>
</dbReference>
<feature type="transmembrane region" description="Helical" evidence="10">
    <location>
        <begin position="470"/>
        <end position="492"/>
    </location>
</feature>
<gene>
    <name evidence="10 14" type="primary">secD</name>
    <name evidence="14" type="ORF">EK403_03890</name>
</gene>
<keyword evidence="5 10" id="KW-0812">Transmembrane</keyword>
<keyword evidence="15" id="KW-1185">Reference proteome</keyword>
<protein>
    <recommendedName>
        <fullName evidence="10">Protein translocase subunit SecD</fullName>
    </recommendedName>
</protein>
<dbReference type="FunFam" id="3.30.1360.200:FF:000002">
    <property type="entry name" value="Preprotein translocase subunit SecD"/>
    <property type="match status" value="1"/>
</dbReference>
<dbReference type="Pfam" id="PF22599">
    <property type="entry name" value="SecDF_P1_head"/>
    <property type="match status" value="1"/>
</dbReference>
<evidence type="ECO:0000256" key="8">
    <source>
        <dbReference type="ARBA" id="ARBA00023010"/>
    </source>
</evidence>
<feature type="transmembrane region" description="Helical" evidence="10">
    <location>
        <begin position="498"/>
        <end position="526"/>
    </location>
</feature>
<dbReference type="SUPFAM" id="SSF82866">
    <property type="entry name" value="Multidrug efflux transporter AcrB transmembrane domain"/>
    <property type="match status" value="1"/>
</dbReference>
<name>A0A4Q0MLX3_9HYPH</name>
<dbReference type="EMBL" id="RYFI01000003">
    <property type="protein sequence ID" value="RXF74553.1"/>
    <property type="molecule type" value="Genomic_DNA"/>
</dbReference>
<dbReference type="GO" id="GO:0005886">
    <property type="term" value="C:plasma membrane"/>
    <property type="evidence" value="ECO:0007669"/>
    <property type="project" value="UniProtKB-SubCell"/>
</dbReference>
<comment type="subcellular location">
    <subcellularLocation>
        <location evidence="1 10">Cell membrane</location>
        <topology evidence="1 10">Multi-pass membrane protein</topology>
    </subcellularLocation>
</comment>
<feature type="domain" description="SecDF P1 head subdomain" evidence="13">
    <location>
        <begin position="242"/>
        <end position="353"/>
    </location>
</feature>
<evidence type="ECO:0000259" key="13">
    <source>
        <dbReference type="Pfam" id="PF22599"/>
    </source>
</evidence>
<dbReference type="GO" id="GO:0065002">
    <property type="term" value="P:intracellular protein transmembrane transport"/>
    <property type="evidence" value="ECO:0007669"/>
    <property type="project" value="UniProtKB-UniRule"/>
</dbReference>
<accession>A0A4Q0MLX3</accession>
<dbReference type="NCBIfam" id="TIGR01129">
    <property type="entry name" value="secD"/>
    <property type="match status" value="1"/>
</dbReference>
<dbReference type="HAMAP" id="MF_01463_B">
    <property type="entry name" value="SecD_B"/>
    <property type="match status" value="1"/>
</dbReference>
<evidence type="ECO:0000256" key="5">
    <source>
        <dbReference type="ARBA" id="ARBA00022692"/>
    </source>
</evidence>
<feature type="transmembrane region" description="Helical" evidence="10">
    <location>
        <begin position="378"/>
        <end position="397"/>
    </location>
</feature>
<dbReference type="RefSeq" id="WP_128776203.1">
    <property type="nucleotide sequence ID" value="NZ_RYFI01000003.1"/>
</dbReference>
<keyword evidence="6 10" id="KW-0653">Protein transport</keyword>
<comment type="similarity">
    <text evidence="10">Belongs to the SecD/SecF family. SecD subfamily.</text>
</comment>
<evidence type="ECO:0000256" key="10">
    <source>
        <dbReference type="HAMAP-Rule" id="MF_01463"/>
    </source>
</evidence>
<comment type="caution">
    <text evidence="14">The sequence shown here is derived from an EMBL/GenBank/DDBJ whole genome shotgun (WGS) entry which is preliminary data.</text>
</comment>
<evidence type="ECO:0000256" key="2">
    <source>
        <dbReference type="ARBA" id="ARBA00022448"/>
    </source>
</evidence>
<dbReference type="InterPro" id="IPR048634">
    <property type="entry name" value="SecD_SecF_C"/>
</dbReference>
<dbReference type="Gene3D" id="1.20.1640.10">
    <property type="entry name" value="Multidrug efflux transporter AcrB transmembrane domain"/>
    <property type="match status" value="1"/>
</dbReference>
<dbReference type="FunFam" id="3.30.70.3400:FF:000006">
    <property type="entry name" value="Protein translocase subunit SecD"/>
    <property type="match status" value="1"/>
</dbReference>
<keyword evidence="2 10" id="KW-0813">Transport</keyword>
<evidence type="ECO:0000256" key="7">
    <source>
        <dbReference type="ARBA" id="ARBA00022989"/>
    </source>
</evidence>
<dbReference type="InterPro" id="IPR005791">
    <property type="entry name" value="SecD"/>
</dbReference>
<dbReference type="PANTHER" id="PTHR30081">
    <property type="entry name" value="PROTEIN-EXPORT MEMBRANE PROTEIN SEC"/>
    <property type="match status" value="1"/>
</dbReference>
<dbReference type="InterPro" id="IPR022813">
    <property type="entry name" value="SecD/SecF_arch_bac"/>
</dbReference>
<evidence type="ECO:0000256" key="4">
    <source>
        <dbReference type="ARBA" id="ARBA00022519"/>
    </source>
</evidence>
<dbReference type="InterPro" id="IPR022646">
    <property type="entry name" value="SecD/SecF_CS"/>
</dbReference>
<dbReference type="Proteomes" id="UP000289708">
    <property type="component" value="Unassembled WGS sequence"/>
</dbReference>
<sequence>MLYFSTWKTIAVLALCALGVIFALPNVLPKSVRDAYPSWFPARTIVLGLDLQGGSQLLLEVDGQALRKARIDAVREDVRRVLREARVGTTAINLDGKIVRATLREPGQMGLALEKLRTLAVPASTSVFGGAGPNEVEVAQQGDSVVTVTLNDAAIEARIRAAVDQSIEIVRRRVDELGTVEPSIQRQGVDRILVQVPGLNDPQRLKDILGKTAALSFRLVDLSVPPEQAAAGRPPEGSEVLFENQNGNKTPILVEKRVMVSGEDLTDAQPGFDQRTNEPIVSFRFNNRGARQFGVVTQANVGKPFAIILDNEVISAPRINEPITGGSGQISGNFTVQSANDLAVLLRAGALPAPLTVIEERTVGPGLGQDSINAGTRATWYAAAFVIVFMFATYGVFGFFANIALTVHVVFIFALMSLLGATLTLPGIAGIVLTIGTAVDSNVLIYERIREEFRAGRNMVSSIEAGFKQAFAVIIDSNSTMAIAALILFLLGSGPVRGFAVVFLLGIVTTVITAVTMTRMMIALWYRRARPQTLPF</sequence>
<dbReference type="InterPro" id="IPR055344">
    <property type="entry name" value="SecD_SecF_C_bact"/>
</dbReference>
<proteinExistence type="inferred from homology"/>
<dbReference type="GO" id="GO:0043952">
    <property type="term" value="P:protein transport by the Sec complex"/>
    <property type="evidence" value="ECO:0007669"/>
    <property type="project" value="UniProtKB-UniRule"/>
</dbReference>
<evidence type="ECO:0000256" key="6">
    <source>
        <dbReference type="ARBA" id="ARBA00022927"/>
    </source>
</evidence>
<organism evidence="14 15">
    <name type="scientific">Hansschlegelia zhihuaiae</name>
    <dbReference type="NCBI Taxonomy" id="405005"/>
    <lineage>
        <taxon>Bacteria</taxon>
        <taxon>Pseudomonadati</taxon>
        <taxon>Pseudomonadota</taxon>
        <taxon>Alphaproteobacteria</taxon>
        <taxon>Hyphomicrobiales</taxon>
        <taxon>Methylopilaceae</taxon>
        <taxon>Hansschlegelia</taxon>
    </lineage>
</organism>
<keyword evidence="3 10" id="KW-1003">Cell membrane</keyword>
<dbReference type="Pfam" id="PF21760">
    <property type="entry name" value="SecD_1st"/>
    <property type="match status" value="1"/>
</dbReference>
<keyword evidence="7 10" id="KW-1133">Transmembrane helix</keyword>
<evidence type="ECO:0000256" key="1">
    <source>
        <dbReference type="ARBA" id="ARBA00004651"/>
    </source>
</evidence>
<dbReference type="FunFam" id="1.20.1640.10:FF:000004">
    <property type="entry name" value="Protein translocase subunit SecD"/>
    <property type="match status" value="1"/>
</dbReference>
<dbReference type="InterPro" id="IPR048631">
    <property type="entry name" value="SecD_1st"/>
</dbReference>
<dbReference type="GO" id="GO:0015450">
    <property type="term" value="F:protein-transporting ATPase activity"/>
    <property type="evidence" value="ECO:0007669"/>
    <property type="project" value="InterPro"/>
</dbReference>
<dbReference type="Pfam" id="PF07549">
    <property type="entry name" value="Sec_GG"/>
    <property type="match status" value="1"/>
</dbReference>
<evidence type="ECO:0000313" key="14">
    <source>
        <dbReference type="EMBL" id="RXF74553.1"/>
    </source>
</evidence>
<dbReference type="AlphaFoldDB" id="A0A4Q0MLX3"/>
<feature type="transmembrane region" description="Helical" evidence="10">
    <location>
        <begin position="404"/>
        <end position="422"/>
    </location>
</feature>
<dbReference type="GO" id="GO:0006605">
    <property type="term" value="P:protein targeting"/>
    <property type="evidence" value="ECO:0007669"/>
    <property type="project" value="UniProtKB-UniRule"/>
</dbReference>
<dbReference type="Pfam" id="PF02355">
    <property type="entry name" value="SecD_SecF_C"/>
    <property type="match status" value="1"/>
</dbReference>
<evidence type="ECO:0000259" key="12">
    <source>
        <dbReference type="Pfam" id="PF21760"/>
    </source>
</evidence>
<dbReference type="Gene3D" id="3.30.1360.200">
    <property type="match status" value="1"/>
</dbReference>
<evidence type="ECO:0000259" key="11">
    <source>
        <dbReference type="Pfam" id="PF02355"/>
    </source>
</evidence>
<evidence type="ECO:0000256" key="3">
    <source>
        <dbReference type="ARBA" id="ARBA00022475"/>
    </source>
</evidence>
<dbReference type="InterPro" id="IPR054384">
    <property type="entry name" value="SecDF_P1_head"/>
</dbReference>
<keyword evidence="9 10" id="KW-0472">Membrane</keyword>
<comment type="caution">
    <text evidence="10">Lacks conserved residue(s) required for the propagation of feature annotation.</text>
</comment>
<evidence type="ECO:0000313" key="15">
    <source>
        <dbReference type="Proteomes" id="UP000289708"/>
    </source>
</evidence>
<dbReference type="Gene3D" id="3.30.70.3400">
    <property type="match status" value="2"/>
</dbReference>
<feature type="domain" description="Protein translocase subunit SecDF P1" evidence="12">
    <location>
        <begin position="163"/>
        <end position="221"/>
    </location>
</feature>
<feature type="domain" description="Protein export membrane protein SecD/SecF C-terminal" evidence="11">
    <location>
        <begin position="356"/>
        <end position="526"/>
    </location>
</feature>
<evidence type="ECO:0000256" key="9">
    <source>
        <dbReference type="ARBA" id="ARBA00023136"/>
    </source>
</evidence>